<comment type="caution">
    <text evidence="9">The sequence shown here is derived from an EMBL/GenBank/DDBJ whole genome shotgun (WGS) entry which is preliminary data.</text>
</comment>
<comment type="subcellular location">
    <subcellularLocation>
        <location evidence="1">Mitochondrion</location>
    </subcellularLocation>
</comment>
<keyword evidence="10" id="KW-1185">Reference proteome</keyword>
<evidence type="ECO:0000256" key="4">
    <source>
        <dbReference type="ARBA" id="ARBA00022980"/>
    </source>
</evidence>
<evidence type="ECO:0000256" key="2">
    <source>
        <dbReference type="ARBA" id="ARBA00006598"/>
    </source>
</evidence>
<keyword evidence="3" id="KW-0809">Transit peptide</keyword>
<dbReference type="GO" id="GO:0003735">
    <property type="term" value="F:structural constituent of ribosome"/>
    <property type="evidence" value="ECO:0007669"/>
    <property type="project" value="InterPro"/>
</dbReference>
<sequence length="176" mass="20078">MAAPMARNLAGGIYRAFSASCNLQRIQRCLSSLPSPLSCQGSNTFSSAINRNAQGSLLNISLPVFNAVRSKVTFSIRRGKEKSVRSVPSRFFRLPWGIYIHARAGRNKHKWNKPDWIIARGKQHVFCNKSRAKLFDKMTSPYWRKHRHYVDDPYAPYYKRTGPGMQGSYSPPKFLP</sequence>
<dbReference type="InterPro" id="IPR037229">
    <property type="entry name" value="Ribosomal_bL35_sf"/>
</dbReference>
<dbReference type="PANTHER" id="PTHR15909:SF0">
    <property type="entry name" value="LARGE RIBOSOMAL SUBUNIT PROTEIN BL35M"/>
    <property type="match status" value="1"/>
</dbReference>
<comment type="similarity">
    <text evidence="2">Belongs to the bacterial ribosomal protein bL35 family.</text>
</comment>
<evidence type="ECO:0000256" key="7">
    <source>
        <dbReference type="ARBA" id="ARBA00035273"/>
    </source>
</evidence>
<evidence type="ECO:0000256" key="6">
    <source>
        <dbReference type="ARBA" id="ARBA00023274"/>
    </source>
</evidence>
<dbReference type="AlphaFoldDB" id="A0A9D4EVG8"/>
<dbReference type="InterPro" id="IPR021137">
    <property type="entry name" value="Ribosomal_bL35-like"/>
</dbReference>
<evidence type="ECO:0000313" key="10">
    <source>
        <dbReference type="Proteomes" id="UP000828390"/>
    </source>
</evidence>
<evidence type="ECO:0000256" key="3">
    <source>
        <dbReference type="ARBA" id="ARBA00022946"/>
    </source>
</evidence>
<dbReference type="GO" id="GO:0006412">
    <property type="term" value="P:translation"/>
    <property type="evidence" value="ECO:0007669"/>
    <property type="project" value="InterPro"/>
</dbReference>
<keyword evidence="4" id="KW-0689">Ribosomal protein</keyword>
<dbReference type="SUPFAM" id="SSF143034">
    <property type="entry name" value="L35p-like"/>
    <property type="match status" value="1"/>
</dbReference>
<reference evidence="9" key="2">
    <citation type="submission" date="2020-11" db="EMBL/GenBank/DDBJ databases">
        <authorList>
            <person name="McCartney M.A."/>
            <person name="Auch B."/>
            <person name="Kono T."/>
            <person name="Mallez S."/>
            <person name="Becker A."/>
            <person name="Gohl D.M."/>
            <person name="Silverstein K.A.T."/>
            <person name="Koren S."/>
            <person name="Bechman K.B."/>
            <person name="Herman A."/>
            <person name="Abrahante J.E."/>
            <person name="Garbe J."/>
        </authorList>
    </citation>
    <scope>NUCLEOTIDE SEQUENCE</scope>
    <source>
        <strain evidence="9">Duluth1</strain>
        <tissue evidence="9">Whole animal</tissue>
    </source>
</reference>
<dbReference type="Proteomes" id="UP000828390">
    <property type="component" value="Unassembled WGS sequence"/>
</dbReference>
<proteinExistence type="inferred from homology"/>
<evidence type="ECO:0000313" key="9">
    <source>
        <dbReference type="EMBL" id="KAH3787614.1"/>
    </source>
</evidence>
<keyword evidence="6" id="KW-0687">Ribonucleoprotein</keyword>
<protein>
    <recommendedName>
        <fullName evidence="7">Large ribosomal subunit protein bL35m</fullName>
    </recommendedName>
    <alternativeName>
        <fullName evidence="8">39S ribosomal protein L35, mitochondrial</fullName>
    </alternativeName>
</protein>
<keyword evidence="5" id="KW-0496">Mitochondrion</keyword>
<dbReference type="Pfam" id="PF01632">
    <property type="entry name" value="Ribosomal_L35p"/>
    <property type="match status" value="1"/>
</dbReference>
<dbReference type="PANTHER" id="PTHR15909">
    <property type="entry name" value="39S RIBOSOMAL PROTEIN L35, MITOCHONDRIAL"/>
    <property type="match status" value="1"/>
</dbReference>
<gene>
    <name evidence="9" type="ORF">DPMN_165740</name>
</gene>
<name>A0A9D4EVG8_DREPO</name>
<evidence type="ECO:0000256" key="1">
    <source>
        <dbReference type="ARBA" id="ARBA00004173"/>
    </source>
</evidence>
<dbReference type="EMBL" id="JAIWYP010000008">
    <property type="protein sequence ID" value="KAH3787614.1"/>
    <property type="molecule type" value="Genomic_DNA"/>
</dbReference>
<reference evidence="9" key="1">
    <citation type="journal article" date="2019" name="bioRxiv">
        <title>The Genome of the Zebra Mussel, Dreissena polymorpha: A Resource for Invasive Species Research.</title>
        <authorList>
            <person name="McCartney M.A."/>
            <person name="Auch B."/>
            <person name="Kono T."/>
            <person name="Mallez S."/>
            <person name="Zhang Y."/>
            <person name="Obille A."/>
            <person name="Becker A."/>
            <person name="Abrahante J.E."/>
            <person name="Garbe J."/>
            <person name="Badalamenti J.P."/>
            <person name="Herman A."/>
            <person name="Mangelson H."/>
            <person name="Liachko I."/>
            <person name="Sullivan S."/>
            <person name="Sone E.D."/>
            <person name="Koren S."/>
            <person name="Silverstein K.A.T."/>
            <person name="Beckman K.B."/>
            <person name="Gohl D.M."/>
        </authorList>
    </citation>
    <scope>NUCLEOTIDE SEQUENCE</scope>
    <source>
        <strain evidence="9">Duluth1</strain>
        <tissue evidence="9">Whole animal</tissue>
    </source>
</reference>
<accession>A0A9D4EVG8</accession>
<dbReference type="GO" id="GO:0005739">
    <property type="term" value="C:mitochondrion"/>
    <property type="evidence" value="ECO:0007669"/>
    <property type="project" value="UniProtKB-SubCell"/>
</dbReference>
<dbReference type="GO" id="GO:0005840">
    <property type="term" value="C:ribosome"/>
    <property type="evidence" value="ECO:0007669"/>
    <property type="project" value="UniProtKB-KW"/>
</dbReference>
<evidence type="ECO:0000256" key="8">
    <source>
        <dbReference type="ARBA" id="ARBA00035418"/>
    </source>
</evidence>
<evidence type="ECO:0000256" key="5">
    <source>
        <dbReference type="ARBA" id="ARBA00023128"/>
    </source>
</evidence>
<dbReference type="GO" id="GO:1990904">
    <property type="term" value="C:ribonucleoprotein complex"/>
    <property type="evidence" value="ECO:0007669"/>
    <property type="project" value="UniProtKB-KW"/>
</dbReference>
<organism evidence="9 10">
    <name type="scientific">Dreissena polymorpha</name>
    <name type="common">Zebra mussel</name>
    <name type="synonym">Mytilus polymorpha</name>
    <dbReference type="NCBI Taxonomy" id="45954"/>
    <lineage>
        <taxon>Eukaryota</taxon>
        <taxon>Metazoa</taxon>
        <taxon>Spiralia</taxon>
        <taxon>Lophotrochozoa</taxon>
        <taxon>Mollusca</taxon>
        <taxon>Bivalvia</taxon>
        <taxon>Autobranchia</taxon>
        <taxon>Heteroconchia</taxon>
        <taxon>Euheterodonta</taxon>
        <taxon>Imparidentia</taxon>
        <taxon>Neoheterodontei</taxon>
        <taxon>Myida</taxon>
        <taxon>Dreissenoidea</taxon>
        <taxon>Dreissenidae</taxon>
        <taxon>Dreissena</taxon>
    </lineage>
</organism>
<dbReference type="InterPro" id="IPR019338">
    <property type="entry name" value="Ribosomal_bL35m"/>
</dbReference>